<evidence type="ECO:0000259" key="2">
    <source>
        <dbReference type="PROSITE" id="PS50927"/>
    </source>
</evidence>
<dbReference type="GO" id="GO:0051707">
    <property type="term" value="P:response to other organism"/>
    <property type="evidence" value="ECO:0007669"/>
    <property type="project" value="UniProtKB-ARBA"/>
</dbReference>
<dbReference type="InterPro" id="IPR001480">
    <property type="entry name" value="Bulb-type_lectin_dom"/>
</dbReference>
<feature type="chain" id="PRO_5044740522" description="Bulb-type lectin domain-containing protein" evidence="1">
    <location>
        <begin position="21"/>
        <end position="319"/>
    </location>
</feature>
<gene>
    <name evidence="3" type="ORF">M5K25_024754</name>
</gene>
<dbReference type="Gene3D" id="2.90.10.10">
    <property type="entry name" value="Bulb-type lectin domain"/>
    <property type="match status" value="2"/>
</dbReference>
<dbReference type="PROSITE" id="PS50927">
    <property type="entry name" value="BULB_LECTIN"/>
    <property type="match status" value="2"/>
</dbReference>
<feature type="signal peptide" evidence="1">
    <location>
        <begin position="1"/>
        <end position="20"/>
    </location>
</feature>
<reference evidence="3 4" key="1">
    <citation type="journal article" date="2024" name="Plant Biotechnol. J.">
        <title>Dendrobium thyrsiflorum genome and its molecular insights into genes involved in important horticultural traits.</title>
        <authorList>
            <person name="Chen B."/>
            <person name="Wang J.Y."/>
            <person name="Zheng P.J."/>
            <person name="Li K.L."/>
            <person name="Liang Y.M."/>
            <person name="Chen X.F."/>
            <person name="Zhang C."/>
            <person name="Zhao X."/>
            <person name="He X."/>
            <person name="Zhang G.Q."/>
            <person name="Liu Z.J."/>
            <person name="Xu Q."/>
        </authorList>
    </citation>
    <scope>NUCLEOTIDE SEQUENCE [LARGE SCALE GENOMIC DNA]</scope>
    <source>
        <strain evidence="3">GZMU011</strain>
    </source>
</reference>
<dbReference type="CDD" id="cd00028">
    <property type="entry name" value="B_lectin"/>
    <property type="match status" value="1"/>
</dbReference>
<feature type="domain" description="Bulb-type lectin" evidence="2">
    <location>
        <begin position="22"/>
        <end position="135"/>
    </location>
</feature>
<feature type="domain" description="Bulb-type lectin" evidence="2">
    <location>
        <begin position="198"/>
        <end position="309"/>
    </location>
</feature>
<dbReference type="InterPro" id="IPR036426">
    <property type="entry name" value="Bulb-type_lectin_dom_sf"/>
</dbReference>
<name>A0ABD0U352_DENTH</name>
<protein>
    <recommendedName>
        <fullName evidence="2">Bulb-type lectin domain-containing protein</fullName>
    </recommendedName>
</protein>
<accession>A0ABD0U352</accession>
<keyword evidence="4" id="KW-1185">Reference proteome</keyword>
<evidence type="ECO:0000256" key="1">
    <source>
        <dbReference type="SAM" id="SignalP"/>
    </source>
</evidence>
<dbReference type="SUPFAM" id="SSF51110">
    <property type="entry name" value="alpha-D-mannose-specific plant lectins"/>
    <property type="match status" value="2"/>
</dbReference>
<dbReference type="Proteomes" id="UP001552299">
    <property type="component" value="Unassembled WGS sequence"/>
</dbReference>
<evidence type="ECO:0000313" key="4">
    <source>
        <dbReference type="Proteomes" id="UP001552299"/>
    </source>
</evidence>
<keyword evidence="1" id="KW-0732">Signal</keyword>
<dbReference type="AlphaFoldDB" id="A0ABD0U352"/>
<evidence type="ECO:0000313" key="3">
    <source>
        <dbReference type="EMBL" id="KAL0906275.1"/>
    </source>
</evidence>
<sequence>MAPLCIFLLIVLISASGSTAETNVLLTGQTLSHQAKLSYADTGVSLVMQHDCNLVTYNGQGTPTWHTNTAGKGYRECILSFTDNGRLVVRNPNGGQMWISSNANSKVGKYVAVLRPNGLVSIFGPAVWSTAGIESNNSSEIVPSIKNLKNSPIVYNILFSGQVSIFGPAVWSTAGIESNNSSEIVPSIKNLKNSPIVYNILFSGQVLYNNGKLSDNGYSFIMKDDCELALENSNGLVSWSTWTKGNGQNCFARLSYKGELAVRADDYEPVWSNWASEEAPVGEYVLLMQQNGEAVIYGPEVWTNKHDKSGFIKMPTSEK</sequence>
<organism evidence="3 4">
    <name type="scientific">Dendrobium thyrsiflorum</name>
    <name type="common">Pinecone-like raceme dendrobium</name>
    <name type="synonym">Orchid</name>
    <dbReference type="NCBI Taxonomy" id="117978"/>
    <lineage>
        <taxon>Eukaryota</taxon>
        <taxon>Viridiplantae</taxon>
        <taxon>Streptophyta</taxon>
        <taxon>Embryophyta</taxon>
        <taxon>Tracheophyta</taxon>
        <taxon>Spermatophyta</taxon>
        <taxon>Magnoliopsida</taxon>
        <taxon>Liliopsida</taxon>
        <taxon>Asparagales</taxon>
        <taxon>Orchidaceae</taxon>
        <taxon>Epidendroideae</taxon>
        <taxon>Malaxideae</taxon>
        <taxon>Dendrobiinae</taxon>
        <taxon>Dendrobium</taxon>
    </lineage>
</organism>
<comment type="caution">
    <text evidence="3">The sequence shown here is derived from an EMBL/GenBank/DDBJ whole genome shotgun (WGS) entry which is preliminary data.</text>
</comment>
<dbReference type="EMBL" id="JANQDX010000018">
    <property type="protein sequence ID" value="KAL0906275.1"/>
    <property type="molecule type" value="Genomic_DNA"/>
</dbReference>
<proteinExistence type="predicted"/>
<dbReference type="SMART" id="SM00108">
    <property type="entry name" value="B_lectin"/>
    <property type="match status" value="2"/>
</dbReference>